<reference evidence="2 3" key="1">
    <citation type="submission" date="2021-06" db="EMBL/GenBank/DDBJ databases">
        <authorList>
            <person name="Palmer J.M."/>
        </authorList>
    </citation>
    <scope>NUCLEOTIDE SEQUENCE [LARGE SCALE GENOMIC DNA]</scope>
    <source>
        <strain evidence="2 3">CL_MEX2019</strain>
        <tissue evidence="2">Muscle</tissue>
    </source>
</reference>
<gene>
    <name evidence="2" type="ORF">CHARACLAT_029039</name>
</gene>
<name>A0ABU7DDK7_9TELE</name>
<keyword evidence="3" id="KW-1185">Reference proteome</keyword>
<sequence>MQCALQRHNYSGNTRREHQPRKPRATSPAKLNCCGKDLPPPMNRNPPLTCQSRSIQRIQSKFNLASHILQINC</sequence>
<dbReference type="Proteomes" id="UP001352852">
    <property type="component" value="Unassembled WGS sequence"/>
</dbReference>
<organism evidence="2 3">
    <name type="scientific">Characodon lateralis</name>
    <dbReference type="NCBI Taxonomy" id="208331"/>
    <lineage>
        <taxon>Eukaryota</taxon>
        <taxon>Metazoa</taxon>
        <taxon>Chordata</taxon>
        <taxon>Craniata</taxon>
        <taxon>Vertebrata</taxon>
        <taxon>Euteleostomi</taxon>
        <taxon>Actinopterygii</taxon>
        <taxon>Neopterygii</taxon>
        <taxon>Teleostei</taxon>
        <taxon>Neoteleostei</taxon>
        <taxon>Acanthomorphata</taxon>
        <taxon>Ovalentaria</taxon>
        <taxon>Atherinomorphae</taxon>
        <taxon>Cyprinodontiformes</taxon>
        <taxon>Goodeidae</taxon>
        <taxon>Characodon</taxon>
    </lineage>
</organism>
<accession>A0ABU7DDK7</accession>
<proteinExistence type="predicted"/>
<evidence type="ECO:0000256" key="1">
    <source>
        <dbReference type="SAM" id="MobiDB-lite"/>
    </source>
</evidence>
<feature type="region of interest" description="Disordered" evidence="1">
    <location>
        <begin position="1"/>
        <end position="47"/>
    </location>
</feature>
<evidence type="ECO:0000313" key="3">
    <source>
        <dbReference type="Proteomes" id="UP001352852"/>
    </source>
</evidence>
<evidence type="ECO:0000313" key="2">
    <source>
        <dbReference type="EMBL" id="MED6272309.1"/>
    </source>
</evidence>
<dbReference type="EMBL" id="JAHUTJ010020399">
    <property type="protein sequence ID" value="MED6272309.1"/>
    <property type="molecule type" value="Genomic_DNA"/>
</dbReference>
<protein>
    <submittedName>
        <fullName evidence="2">Uncharacterized protein</fullName>
    </submittedName>
</protein>
<comment type="caution">
    <text evidence="2">The sequence shown here is derived from an EMBL/GenBank/DDBJ whole genome shotgun (WGS) entry which is preliminary data.</text>
</comment>